<feature type="compositionally biased region" description="Pro residues" evidence="1">
    <location>
        <begin position="94"/>
        <end position="133"/>
    </location>
</feature>
<proteinExistence type="predicted"/>
<reference evidence="2 3" key="1">
    <citation type="submission" date="2017-09" db="EMBL/GenBank/DDBJ databases">
        <title>Depth-based differentiation of microbial function through sediment-hosted aquifers and enrichment of novel symbionts in the deep terrestrial subsurface.</title>
        <authorList>
            <person name="Probst A.J."/>
            <person name="Ladd B."/>
            <person name="Jarett J.K."/>
            <person name="Geller-Mcgrath D.E."/>
            <person name="Sieber C.M."/>
            <person name="Emerson J.B."/>
            <person name="Anantharaman K."/>
            <person name="Thomas B.C."/>
            <person name="Malmstrom R."/>
            <person name="Stieglmeier M."/>
            <person name="Klingl A."/>
            <person name="Woyke T."/>
            <person name="Ryan C.M."/>
            <person name="Banfield J.F."/>
        </authorList>
    </citation>
    <scope>NUCLEOTIDE SEQUENCE [LARGE SCALE GENOMIC DNA]</scope>
    <source>
        <strain evidence="2">CG17_big_fil_post_rev_8_21_14_2_50_48_46</strain>
    </source>
</reference>
<name>A0A2M7G902_9BACT</name>
<accession>A0A2M7G902</accession>
<dbReference type="Proteomes" id="UP000231019">
    <property type="component" value="Unassembled WGS sequence"/>
</dbReference>
<dbReference type="EMBL" id="PFFQ01000012">
    <property type="protein sequence ID" value="PIW18596.1"/>
    <property type="molecule type" value="Genomic_DNA"/>
</dbReference>
<protein>
    <submittedName>
        <fullName evidence="2">Uncharacterized protein</fullName>
    </submittedName>
</protein>
<sequence length="133" mass="13978">MVQPLSPDDLLARDLDTLSQPANLFRFRVDRENVVIDFGYLPPIMQEEVETLQKECVPVHTRIAIPYSLGKEVAEALLKTIESVEASLGRSGPPGGPPPGRPPGPPPGGPGGPPPGRPPGPPPGGPPPRPPGR</sequence>
<feature type="region of interest" description="Disordered" evidence="1">
    <location>
        <begin position="85"/>
        <end position="133"/>
    </location>
</feature>
<evidence type="ECO:0000256" key="1">
    <source>
        <dbReference type="SAM" id="MobiDB-lite"/>
    </source>
</evidence>
<gene>
    <name evidence="2" type="ORF">COW36_04710</name>
</gene>
<organism evidence="2 3">
    <name type="scientific">bacterium (Candidatus Blackallbacteria) CG17_big_fil_post_rev_8_21_14_2_50_48_46</name>
    <dbReference type="NCBI Taxonomy" id="2014261"/>
    <lineage>
        <taxon>Bacteria</taxon>
        <taxon>Candidatus Blackallbacteria</taxon>
    </lineage>
</organism>
<evidence type="ECO:0000313" key="2">
    <source>
        <dbReference type="EMBL" id="PIW18596.1"/>
    </source>
</evidence>
<dbReference type="AlphaFoldDB" id="A0A2M7G902"/>
<evidence type="ECO:0000313" key="3">
    <source>
        <dbReference type="Proteomes" id="UP000231019"/>
    </source>
</evidence>
<comment type="caution">
    <text evidence="2">The sequence shown here is derived from an EMBL/GenBank/DDBJ whole genome shotgun (WGS) entry which is preliminary data.</text>
</comment>